<dbReference type="OrthoDB" id="9807264at2"/>
<organism evidence="4 5">
    <name type="scientific">Novosphingobium umbonatum</name>
    <dbReference type="NCBI Taxonomy" id="1908524"/>
    <lineage>
        <taxon>Bacteria</taxon>
        <taxon>Pseudomonadati</taxon>
        <taxon>Pseudomonadota</taxon>
        <taxon>Alphaproteobacteria</taxon>
        <taxon>Sphingomonadales</taxon>
        <taxon>Sphingomonadaceae</taxon>
        <taxon>Novosphingobium</taxon>
    </lineage>
</organism>
<accession>A0A437N210</accession>
<dbReference type="SUPFAM" id="SSF109910">
    <property type="entry name" value="YgfY-like"/>
    <property type="match status" value="1"/>
</dbReference>
<dbReference type="Pfam" id="PF03937">
    <property type="entry name" value="Sdh5"/>
    <property type="match status" value="1"/>
</dbReference>
<dbReference type="InterPro" id="IPR005631">
    <property type="entry name" value="SDH"/>
</dbReference>
<evidence type="ECO:0000256" key="2">
    <source>
        <dbReference type="ARBA" id="ARBA00019418"/>
    </source>
</evidence>
<proteinExistence type="inferred from homology"/>
<dbReference type="AlphaFoldDB" id="A0A437N210"/>
<sequence>MSDEASTPPSREARLKRLRFRAWHRGTREADYTIGCFFDKFHEGWDDAALTWFETMIEEEDVDILGWALGTLSVPPEYAGPLMDAFCKLDYVNIER</sequence>
<dbReference type="Gene3D" id="1.10.150.250">
    <property type="entry name" value="Flavinator of succinate dehydrogenase"/>
    <property type="match status" value="1"/>
</dbReference>
<evidence type="ECO:0000313" key="4">
    <source>
        <dbReference type="EMBL" id="RVU03957.1"/>
    </source>
</evidence>
<name>A0A437N210_9SPHN</name>
<dbReference type="EMBL" id="SACO01000011">
    <property type="protein sequence ID" value="RVU03957.1"/>
    <property type="molecule type" value="Genomic_DNA"/>
</dbReference>
<keyword evidence="5" id="KW-1185">Reference proteome</keyword>
<dbReference type="InterPro" id="IPR036714">
    <property type="entry name" value="SDH_sf"/>
</dbReference>
<keyword evidence="3" id="KW-0143">Chaperone</keyword>
<dbReference type="RefSeq" id="WP_127710561.1">
    <property type="nucleotide sequence ID" value="NZ_SACO01000011.1"/>
</dbReference>
<protein>
    <recommendedName>
        <fullName evidence="2">FAD assembly factor SdhE</fullName>
    </recommendedName>
</protein>
<gene>
    <name evidence="4" type="ORF">EOE18_13980</name>
</gene>
<reference evidence="4 5" key="1">
    <citation type="submission" date="2019-01" db="EMBL/GenBank/DDBJ databases">
        <authorList>
            <person name="Chen W.-M."/>
        </authorList>
    </citation>
    <scope>NUCLEOTIDE SEQUENCE [LARGE SCALE GENOMIC DNA]</scope>
    <source>
        <strain evidence="4 5">FSY-9</strain>
    </source>
</reference>
<evidence type="ECO:0000256" key="3">
    <source>
        <dbReference type="ARBA" id="ARBA00023186"/>
    </source>
</evidence>
<comment type="caution">
    <text evidence="4">The sequence shown here is derived from an EMBL/GenBank/DDBJ whole genome shotgun (WGS) entry which is preliminary data.</text>
</comment>
<comment type="similarity">
    <text evidence="1">Belongs to the SdhE FAD assembly factor family.</text>
</comment>
<evidence type="ECO:0000313" key="5">
    <source>
        <dbReference type="Proteomes" id="UP000282837"/>
    </source>
</evidence>
<evidence type="ECO:0000256" key="1">
    <source>
        <dbReference type="ARBA" id="ARBA00008571"/>
    </source>
</evidence>
<dbReference type="Proteomes" id="UP000282837">
    <property type="component" value="Unassembled WGS sequence"/>
</dbReference>